<dbReference type="Pfam" id="PF00187">
    <property type="entry name" value="Chitin_bind_1"/>
    <property type="match status" value="1"/>
</dbReference>
<sequence length="290" mass="31704">AGGKCGSQGGNAACASDLCCSEEGACGIGGYFCVAPGCQLNFGPACDGNKTPPGNDTSALSRPLFGDVPYGVNVAKCRVPGKVAMTFDDGPNKFTSELLDILKKNNAKATFFVVGTNSGKGQIEDPSTGLPAILMRMHKEGHQIGSHSWSHQDFSLISSQQRRDQLVKNEIALVDILGFFPTYFRPPFTSWNDDVIADLKKFGYHNVNFDLDTSDWKGDYQVARDRFSSAVSQKDPATWSFIAVAHDIHEQTVRGYVQYMIDQANKYKYDLVTVGECLGDPPNNWYRDST</sequence>
<feature type="disulfide bond" evidence="8">
    <location>
        <begin position="19"/>
        <end position="33"/>
    </location>
</feature>
<evidence type="ECO:0000256" key="8">
    <source>
        <dbReference type="PROSITE-ProRule" id="PRU00261"/>
    </source>
</evidence>
<evidence type="ECO:0000259" key="10">
    <source>
        <dbReference type="PROSITE" id="PS51677"/>
    </source>
</evidence>
<evidence type="ECO:0000256" key="3">
    <source>
        <dbReference type="ARBA" id="ARBA00022723"/>
    </source>
</evidence>
<feature type="non-terminal residue" evidence="11">
    <location>
        <position position="290"/>
    </location>
</feature>
<keyword evidence="8" id="KW-1015">Disulfide bond</keyword>
<keyword evidence="6" id="KW-0119">Carbohydrate metabolism</keyword>
<dbReference type="EMBL" id="JAUKUA010000001">
    <property type="protein sequence ID" value="KAK0732013.1"/>
    <property type="molecule type" value="Genomic_DNA"/>
</dbReference>
<dbReference type="InterPro" id="IPR018371">
    <property type="entry name" value="Chitin-binding_1_CS"/>
</dbReference>
<dbReference type="Gene3D" id="3.30.60.10">
    <property type="entry name" value="Endochitinase-like"/>
    <property type="match status" value="1"/>
</dbReference>
<dbReference type="GO" id="GO:0046872">
    <property type="term" value="F:metal ion binding"/>
    <property type="evidence" value="ECO:0007669"/>
    <property type="project" value="UniProtKB-KW"/>
</dbReference>
<gene>
    <name evidence="11" type="ORF">B0H67DRAFT_471410</name>
</gene>
<evidence type="ECO:0000313" key="12">
    <source>
        <dbReference type="Proteomes" id="UP001172102"/>
    </source>
</evidence>
<evidence type="ECO:0000256" key="2">
    <source>
        <dbReference type="ARBA" id="ARBA00022669"/>
    </source>
</evidence>
<feature type="domain" description="NodB homology" evidence="10">
    <location>
        <begin position="81"/>
        <end position="274"/>
    </location>
</feature>
<evidence type="ECO:0000256" key="4">
    <source>
        <dbReference type="ARBA" id="ARBA00022729"/>
    </source>
</evidence>
<keyword evidence="2 8" id="KW-0147">Chitin-binding</keyword>
<dbReference type="AlphaFoldDB" id="A0AA40BD20"/>
<evidence type="ECO:0000256" key="7">
    <source>
        <dbReference type="ARBA" id="ARBA00023285"/>
    </source>
</evidence>
<comment type="caution">
    <text evidence="11">The sequence shown here is derived from an EMBL/GenBank/DDBJ whole genome shotgun (WGS) entry which is preliminary data.</text>
</comment>
<keyword evidence="3" id="KW-0479">Metal-binding</keyword>
<reference evidence="11" key="1">
    <citation type="submission" date="2023-06" db="EMBL/GenBank/DDBJ databases">
        <title>Genome-scale phylogeny and comparative genomics of the fungal order Sordariales.</title>
        <authorList>
            <consortium name="Lawrence Berkeley National Laboratory"/>
            <person name="Hensen N."/>
            <person name="Bonometti L."/>
            <person name="Westerberg I."/>
            <person name="Brannstrom I.O."/>
            <person name="Guillou S."/>
            <person name="Cros-Aarteil S."/>
            <person name="Calhoun S."/>
            <person name="Haridas S."/>
            <person name="Kuo A."/>
            <person name="Mondo S."/>
            <person name="Pangilinan J."/>
            <person name="Riley R."/>
            <person name="Labutti K."/>
            <person name="Andreopoulos B."/>
            <person name="Lipzen A."/>
            <person name="Chen C."/>
            <person name="Yanf M."/>
            <person name="Daum C."/>
            <person name="Ng V."/>
            <person name="Clum A."/>
            <person name="Steindorff A."/>
            <person name="Ohm R."/>
            <person name="Martin F."/>
            <person name="Silar P."/>
            <person name="Natvig D."/>
            <person name="Lalanne C."/>
            <person name="Gautier V."/>
            <person name="Ament-Velasquez S.L."/>
            <person name="Kruys A."/>
            <person name="Hutchinson M.I."/>
            <person name="Powell A.J."/>
            <person name="Barry K."/>
            <person name="Miller A.N."/>
            <person name="Grigoriev I.V."/>
            <person name="Debuchy R."/>
            <person name="Gladieux P."/>
            <person name="Thoren M.H."/>
            <person name="Johannesson H."/>
        </authorList>
    </citation>
    <scope>NUCLEOTIDE SEQUENCE</scope>
    <source>
        <strain evidence="11">SMH4607-1</strain>
    </source>
</reference>
<dbReference type="InterPro" id="IPR002509">
    <property type="entry name" value="NODB_dom"/>
</dbReference>
<dbReference type="Pfam" id="PF01522">
    <property type="entry name" value="Polysacc_deac_1"/>
    <property type="match status" value="1"/>
</dbReference>
<evidence type="ECO:0000256" key="5">
    <source>
        <dbReference type="ARBA" id="ARBA00022801"/>
    </source>
</evidence>
<dbReference type="PANTHER" id="PTHR46471">
    <property type="entry name" value="CHITIN DEACETYLASE"/>
    <property type="match status" value="1"/>
</dbReference>
<dbReference type="InterPro" id="IPR001002">
    <property type="entry name" value="Chitin-bd_1"/>
</dbReference>
<dbReference type="PROSITE" id="PS00026">
    <property type="entry name" value="CHIT_BIND_I_1"/>
    <property type="match status" value="1"/>
</dbReference>
<feature type="domain" description="Chitin-binding type-1" evidence="9">
    <location>
        <begin position="2"/>
        <end position="48"/>
    </location>
</feature>
<dbReference type="SUPFAM" id="SSF57016">
    <property type="entry name" value="Plant lectins/antimicrobial peptides"/>
    <property type="match status" value="1"/>
</dbReference>
<evidence type="ECO:0000313" key="11">
    <source>
        <dbReference type="EMBL" id="KAK0732013.1"/>
    </source>
</evidence>
<dbReference type="SUPFAM" id="SSF88713">
    <property type="entry name" value="Glycoside hydrolase/deacetylase"/>
    <property type="match status" value="1"/>
</dbReference>
<dbReference type="GO" id="GO:0016810">
    <property type="term" value="F:hydrolase activity, acting on carbon-nitrogen (but not peptide) bonds"/>
    <property type="evidence" value="ECO:0007669"/>
    <property type="project" value="InterPro"/>
</dbReference>
<keyword evidence="4" id="KW-0732">Signal</keyword>
<organism evidence="11 12">
    <name type="scientific">Lasiosphaeris hirsuta</name>
    <dbReference type="NCBI Taxonomy" id="260670"/>
    <lineage>
        <taxon>Eukaryota</taxon>
        <taxon>Fungi</taxon>
        <taxon>Dikarya</taxon>
        <taxon>Ascomycota</taxon>
        <taxon>Pezizomycotina</taxon>
        <taxon>Sordariomycetes</taxon>
        <taxon>Sordariomycetidae</taxon>
        <taxon>Sordariales</taxon>
        <taxon>Lasiosphaeriaceae</taxon>
        <taxon>Lasiosphaeris</taxon>
    </lineage>
</organism>
<dbReference type="CDD" id="cd10951">
    <property type="entry name" value="CE4_ClCDA_like"/>
    <property type="match status" value="1"/>
</dbReference>
<protein>
    <submittedName>
        <fullName evidence="11">Carbohydrate esterase family 4 protein</fullName>
    </submittedName>
</protein>
<accession>A0AA40BD20</accession>
<evidence type="ECO:0000256" key="6">
    <source>
        <dbReference type="ARBA" id="ARBA00023277"/>
    </source>
</evidence>
<dbReference type="SMART" id="SM00270">
    <property type="entry name" value="ChtBD1"/>
    <property type="match status" value="1"/>
</dbReference>
<dbReference type="GO" id="GO:0008061">
    <property type="term" value="F:chitin binding"/>
    <property type="evidence" value="ECO:0007669"/>
    <property type="project" value="UniProtKB-UniRule"/>
</dbReference>
<dbReference type="PROSITE" id="PS50941">
    <property type="entry name" value="CHIT_BIND_I_2"/>
    <property type="match status" value="1"/>
</dbReference>
<dbReference type="PROSITE" id="PS51677">
    <property type="entry name" value="NODB"/>
    <property type="match status" value="1"/>
</dbReference>
<dbReference type="CDD" id="cd00035">
    <property type="entry name" value="ChtBD1"/>
    <property type="match status" value="1"/>
</dbReference>
<name>A0AA40BD20_9PEZI</name>
<comment type="caution">
    <text evidence="8">Lacks conserved residue(s) required for the propagation of feature annotation.</text>
</comment>
<comment type="cofactor">
    <cofactor evidence="1">
        <name>Co(2+)</name>
        <dbReference type="ChEBI" id="CHEBI:48828"/>
    </cofactor>
</comment>
<dbReference type="Gene3D" id="3.20.20.370">
    <property type="entry name" value="Glycoside hydrolase/deacetylase"/>
    <property type="match status" value="1"/>
</dbReference>
<dbReference type="Proteomes" id="UP001172102">
    <property type="component" value="Unassembled WGS sequence"/>
</dbReference>
<keyword evidence="12" id="KW-1185">Reference proteome</keyword>
<dbReference type="InterPro" id="IPR036861">
    <property type="entry name" value="Endochitinase-like_sf"/>
</dbReference>
<proteinExistence type="predicted"/>
<feature type="disulfide bond" evidence="8">
    <location>
        <begin position="14"/>
        <end position="26"/>
    </location>
</feature>
<dbReference type="GO" id="GO:0005975">
    <property type="term" value="P:carbohydrate metabolic process"/>
    <property type="evidence" value="ECO:0007669"/>
    <property type="project" value="InterPro"/>
</dbReference>
<dbReference type="PANTHER" id="PTHR46471:SF4">
    <property type="entry name" value="CHITIN DEACETYLASE"/>
    <property type="match status" value="1"/>
</dbReference>
<keyword evidence="5" id="KW-0378">Hydrolase</keyword>
<feature type="disulfide bond" evidence="8">
    <location>
        <begin position="5"/>
        <end position="20"/>
    </location>
</feature>
<keyword evidence="7" id="KW-0170">Cobalt</keyword>
<dbReference type="InterPro" id="IPR011330">
    <property type="entry name" value="Glyco_hydro/deAcase_b/a-brl"/>
</dbReference>
<evidence type="ECO:0000259" key="9">
    <source>
        <dbReference type="PROSITE" id="PS50941"/>
    </source>
</evidence>
<evidence type="ECO:0000256" key="1">
    <source>
        <dbReference type="ARBA" id="ARBA00001941"/>
    </source>
</evidence>
<feature type="non-terminal residue" evidence="11">
    <location>
        <position position="1"/>
    </location>
</feature>